<accession>A0AA48GQZ7</accession>
<gene>
    <name evidence="2" type="ORF">METESE_26090</name>
</gene>
<dbReference type="RefSeq" id="WP_243346253.1">
    <property type="nucleotide sequence ID" value="NZ_AP027081.1"/>
</dbReference>
<comment type="similarity">
    <text evidence="1">Belongs to the darcynin family.</text>
</comment>
<name>A0AA48GQZ7_9BACT</name>
<dbReference type="EMBL" id="AP027081">
    <property type="protein sequence ID" value="BDU77651.1"/>
    <property type="molecule type" value="Genomic_DNA"/>
</dbReference>
<dbReference type="Proteomes" id="UP001228113">
    <property type="component" value="Chromosome"/>
</dbReference>
<dbReference type="AlphaFoldDB" id="A0AA48GQZ7"/>
<proteinExistence type="inferred from homology"/>
<evidence type="ECO:0000313" key="3">
    <source>
        <dbReference type="Proteomes" id="UP001228113"/>
    </source>
</evidence>
<evidence type="ECO:0000256" key="1">
    <source>
        <dbReference type="ARBA" id="ARBA00006869"/>
    </source>
</evidence>
<dbReference type="Pfam" id="PF17074">
    <property type="entry name" value="Darcynin"/>
    <property type="match status" value="1"/>
</dbReference>
<evidence type="ECO:0000313" key="2">
    <source>
        <dbReference type="EMBL" id="BDU77651.1"/>
    </source>
</evidence>
<evidence type="ECO:0008006" key="4">
    <source>
        <dbReference type="Google" id="ProtNLM"/>
    </source>
</evidence>
<reference evidence="2" key="1">
    <citation type="journal article" date="2023" name="Int. J. Syst. Evol. Microbiol.">
        <title>Mesoterricola silvestris gen. nov., sp. nov., Mesoterricola sediminis sp. nov., Geothrix oryzae sp. nov., Geothrix edaphica sp. nov., Geothrix rubra sp. nov., and Geothrix limicola sp. nov., six novel members of Acidobacteriota isolated from soils.</title>
        <authorList>
            <person name="Itoh H."/>
            <person name="Sugisawa Y."/>
            <person name="Mise K."/>
            <person name="Xu Z."/>
            <person name="Kuniyasu M."/>
            <person name="Ushijima N."/>
            <person name="Kawano K."/>
            <person name="Kobayashi E."/>
            <person name="Shiratori Y."/>
            <person name="Masuda Y."/>
            <person name="Senoo K."/>
        </authorList>
    </citation>
    <scope>NUCLEOTIDE SEQUENCE</scope>
    <source>
        <strain evidence="2">W786</strain>
    </source>
</reference>
<keyword evidence="3" id="KW-1185">Reference proteome</keyword>
<dbReference type="InterPro" id="IPR031409">
    <property type="entry name" value="Darcynin"/>
</dbReference>
<organism evidence="2 3">
    <name type="scientific">Mesoterricola sediminis</name>
    <dbReference type="NCBI Taxonomy" id="2927980"/>
    <lineage>
        <taxon>Bacteria</taxon>
        <taxon>Pseudomonadati</taxon>
        <taxon>Acidobacteriota</taxon>
        <taxon>Holophagae</taxon>
        <taxon>Holophagales</taxon>
        <taxon>Holophagaceae</taxon>
        <taxon>Mesoterricola</taxon>
    </lineage>
</organism>
<protein>
    <recommendedName>
        <fullName evidence="4">Darcynin 1</fullName>
    </recommendedName>
</protein>
<sequence length="116" mass="13200">MNYAAMMSIKYSSDWLAMPRKDRNRFNEEILAPILARFAGKVSVRFFDAEAFSADVSDFALFEFGDPKDYYFLIEELRDTELYTKEWLSVKGILLGIEDGYQAFETTAAAHSGQGA</sequence>
<dbReference type="KEGG" id="msea:METESE_26090"/>